<comment type="caution">
    <text evidence="8">The sequence shown here is derived from an EMBL/GenBank/DDBJ whole genome shotgun (WGS) entry which is preliminary data.</text>
</comment>
<dbReference type="InterPro" id="IPR012340">
    <property type="entry name" value="NA-bd_OB-fold"/>
</dbReference>
<dbReference type="GO" id="GO:0003735">
    <property type="term" value="F:structural constituent of ribosome"/>
    <property type="evidence" value="ECO:0007669"/>
    <property type="project" value="InterPro"/>
</dbReference>
<dbReference type="PROSITE" id="PS00056">
    <property type="entry name" value="RIBOSOMAL_S17"/>
    <property type="match status" value="1"/>
</dbReference>
<reference evidence="8" key="2">
    <citation type="journal article" date="2024" name="Plant">
        <title>Genomic evolution and insights into agronomic trait innovations of Sesamum species.</title>
        <authorList>
            <person name="Miao H."/>
            <person name="Wang L."/>
            <person name="Qu L."/>
            <person name="Liu H."/>
            <person name="Sun Y."/>
            <person name="Le M."/>
            <person name="Wang Q."/>
            <person name="Wei S."/>
            <person name="Zheng Y."/>
            <person name="Lin W."/>
            <person name="Duan Y."/>
            <person name="Cao H."/>
            <person name="Xiong S."/>
            <person name="Wang X."/>
            <person name="Wei L."/>
            <person name="Li C."/>
            <person name="Ma Q."/>
            <person name="Ju M."/>
            <person name="Zhao R."/>
            <person name="Li G."/>
            <person name="Mu C."/>
            <person name="Tian Q."/>
            <person name="Mei H."/>
            <person name="Zhang T."/>
            <person name="Gao T."/>
            <person name="Zhang H."/>
        </authorList>
    </citation>
    <scope>NUCLEOTIDE SEQUENCE</scope>
    <source>
        <strain evidence="8">G02</strain>
    </source>
</reference>
<evidence type="ECO:0000313" key="8">
    <source>
        <dbReference type="EMBL" id="KAL0354666.1"/>
    </source>
</evidence>
<keyword evidence="4 6" id="KW-0687">Ribonucleoprotein</keyword>
<accession>A0AAW2PJJ6</accession>
<dbReference type="GO" id="GO:1990904">
    <property type="term" value="C:ribonucleoprotein complex"/>
    <property type="evidence" value="ECO:0007669"/>
    <property type="project" value="UniProtKB-KW"/>
</dbReference>
<protein>
    <recommendedName>
        <fullName evidence="5">30S ribosomal protein S17, chloroplastic</fullName>
    </recommendedName>
</protein>
<dbReference type="PANTHER" id="PTHR10744:SF7">
    <property type="entry name" value="SMALL RIBOSOMAL SUBUNIT PROTEIN US17C"/>
    <property type="match status" value="1"/>
</dbReference>
<dbReference type="InterPro" id="IPR019979">
    <property type="entry name" value="Ribosomal_uS17_CS"/>
</dbReference>
<keyword evidence="2" id="KW-0809">Transit peptide</keyword>
<evidence type="ECO:0000256" key="1">
    <source>
        <dbReference type="ARBA" id="ARBA00010254"/>
    </source>
</evidence>
<name>A0AAW2PJJ6_SESRA</name>
<dbReference type="Pfam" id="PF00366">
    <property type="entry name" value="Ribosomal_S17"/>
    <property type="match status" value="1"/>
</dbReference>
<dbReference type="NCBIfam" id="NF004123">
    <property type="entry name" value="PRK05610.1"/>
    <property type="match status" value="1"/>
</dbReference>
<sequence length="194" mass="22237">MKKSLFLKKQRLYPPARREYSDPEIQINNLSPLLSKTKIKNASNHTTNPPIQIPLARHPVPPWRHRSHPPPLQARQLFRRRRAAFLRRAPRDQGNEVITRRVVCATNDKTVAVEVVRLAPHPKYKRRVRMKKKYQAHDPLNQFQVGDVVQLEKGRPISKTKTFWAVPVPGRAGAKAVEEAAPPQELGIPLQSES</sequence>
<feature type="region of interest" description="Disordered" evidence="7">
    <location>
        <begin position="175"/>
        <end position="194"/>
    </location>
</feature>
<reference evidence="8" key="1">
    <citation type="submission" date="2020-06" db="EMBL/GenBank/DDBJ databases">
        <authorList>
            <person name="Li T."/>
            <person name="Hu X."/>
            <person name="Zhang T."/>
            <person name="Song X."/>
            <person name="Zhang H."/>
            <person name="Dai N."/>
            <person name="Sheng W."/>
            <person name="Hou X."/>
            <person name="Wei L."/>
        </authorList>
    </citation>
    <scope>NUCLEOTIDE SEQUENCE</scope>
    <source>
        <strain evidence="8">G02</strain>
        <tissue evidence="8">Leaf</tissue>
    </source>
</reference>
<proteinExistence type="inferred from homology"/>
<dbReference type="AlphaFoldDB" id="A0AAW2PJJ6"/>
<dbReference type="GO" id="GO:0005840">
    <property type="term" value="C:ribosome"/>
    <property type="evidence" value="ECO:0007669"/>
    <property type="project" value="UniProtKB-KW"/>
</dbReference>
<dbReference type="PRINTS" id="PR00973">
    <property type="entry name" value="RIBOSOMALS17"/>
</dbReference>
<evidence type="ECO:0000256" key="7">
    <source>
        <dbReference type="SAM" id="MobiDB-lite"/>
    </source>
</evidence>
<comment type="similarity">
    <text evidence="1 6">Belongs to the universal ribosomal protein uS17 family.</text>
</comment>
<dbReference type="CDD" id="cd00364">
    <property type="entry name" value="Ribosomal_uS17"/>
    <property type="match status" value="1"/>
</dbReference>
<evidence type="ECO:0000256" key="4">
    <source>
        <dbReference type="ARBA" id="ARBA00023274"/>
    </source>
</evidence>
<evidence type="ECO:0000256" key="3">
    <source>
        <dbReference type="ARBA" id="ARBA00022980"/>
    </source>
</evidence>
<dbReference type="Gene3D" id="2.40.50.140">
    <property type="entry name" value="Nucleic acid-binding proteins"/>
    <property type="match status" value="1"/>
</dbReference>
<organism evidence="8">
    <name type="scientific">Sesamum radiatum</name>
    <name type="common">Black benniseed</name>
    <dbReference type="NCBI Taxonomy" id="300843"/>
    <lineage>
        <taxon>Eukaryota</taxon>
        <taxon>Viridiplantae</taxon>
        <taxon>Streptophyta</taxon>
        <taxon>Embryophyta</taxon>
        <taxon>Tracheophyta</taxon>
        <taxon>Spermatophyta</taxon>
        <taxon>Magnoliopsida</taxon>
        <taxon>eudicotyledons</taxon>
        <taxon>Gunneridae</taxon>
        <taxon>Pentapetalae</taxon>
        <taxon>asterids</taxon>
        <taxon>lamiids</taxon>
        <taxon>Lamiales</taxon>
        <taxon>Pedaliaceae</taxon>
        <taxon>Sesamum</taxon>
    </lineage>
</organism>
<keyword evidence="3 6" id="KW-0689">Ribosomal protein</keyword>
<dbReference type="PANTHER" id="PTHR10744">
    <property type="entry name" value="40S RIBOSOMAL PROTEIN S11 FAMILY MEMBER"/>
    <property type="match status" value="1"/>
</dbReference>
<dbReference type="SUPFAM" id="SSF50249">
    <property type="entry name" value="Nucleic acid-binding proteins"/>
    <property type="match status" value="1"/>
</dbReference>
<dbReference type="GO" id="GO:0006412">
    <property type="term" value="P:translation"/>
    <property type="evidence" value="ECO:0007669"/>
    <property type="project" value="InterPro"/>
</dbReference>
<evidence type="ECO:0000256" key="6">
    <source>
        <dbReference type="RuleBase" id="RU003872"/>
    </source>
</evidence>
<gene>
    <name evidence="8" type="ORF">Sradi_3913500</name>
</gene>
<evidence type="ECO:0000256" key="2">
    <source>
        <dbReference type="ARBA" id="ARBA00022946"/>
    </source>
</evidence>
<dbReference type="EMBL" id="JACGWJ010000017">
    <property type="protein sequence ID" value="KAL0354666.1"/>
    <property type="molecule type" value="Genomic_DNA"/>
</dbReference>
<dbReference type="InterPro" id="IPR000266">
    <property type="entry name" value="Ribosomal_uS17"/>
</dbReference>
<evidence type="ECO:0000256" key="5">
    <source>
        <dbReference type="ARBA" id="ARBA00035308"/>
    </source>
</evidence>